<evidence type="ECO:0000256" key="1">
    <source>
        <dbReference type="SAM" id="MobiDB-lite"/>
    </source>
</evidence>
<feature type="compositionally biased region" description="Basic residues" evidence="1">
    <location>
        <begin position="15"/>
        <end position="38"/>
    </location>
</feature>
<dbReference type="Proteomes" id="UP000000763">
    <property type="component" value="Chromosome 9"/>
</dbReference>
<feature type="compositionally biased region" description="Low complexity" evidence="1">
    <location>
        <begin position="52"/>
        <end position="65"/>
    </location>
</feature>
<gene>
    <name evidence="2" type="primary">B1106B03.31</name>
</gene>
<reference evidence="3" key="1">
    <citation type="journal article" date="2005" name="Nature">
        <title>The map-based sequence of the rice genome.</title>
        <authorList>
            <consortium name="International rice genome sequencing project (IRGSP)"/>
            <person name="Matsumoto T."/>
            <person name="Wu J."/>
            <person name="Kanamori H."/>
            <person name="Katayose Y."/>
            <person name="Fujisawa M."/>
            <person name="Namiki N."/>
            <person name="Mizuno H."/>
            <person name="Yamamoto K."/>
            <person name="Antonio B.A."/>
            <person name="Baba T."/>
            <person name="Sakata K."/>
            <person name="Nagamura Y."/>
            <person name="Aoki H."/>
            <person name="Arikawa K."/>
            <person name="Arita K."/>
            <person name="Bito T."/>
            <person name="Chiden Y."/>
            <person name="Fujitsuka N."/>
            <person name="Fukunaka R."/>
            <person name="Hamada M."/>
            <person name="Harada C."/>
            <person name="Hayashi A."/>
            <person name="Hijishita S."/>
            <person name="Honda M."/>
            <person name="Hosokawa S."/>
            <person name="Ichikawa Y."/>
            <person name="Idonuma A."/>
            <person name="Iijima M."/>
            <person name="Ikeda M."/>
            <person name="Ikeno M."/>
            <person name="Ito K."/>
            <person name="Ito S."/>
            <person name="Ito T."/>
            <person name="Ito Y."/>
            <person name="Ito Y."/>
            <person name="Iwabuchi A."/>
            <person name="Kamiya K."/>
            <person name="Karasawa W."/>
            <person name="Kurita K."/>
            <person name="Katagiri S."/>
            <person name="Kikuta A."/>
            <person name="Kobayashi H."/>
            <person name="Kobayashi N."/>
            <person name="Machita K."/>
            <person name="Maehara T."/>
            <person name="Masukawa M."/>
            <person name="Mizubayashi T."/>
            <person name="Mukai Y."/>
            <person name="Nagasaki H."/>
            <person name="Nagata Y."/>
            <person name="Naito S."/>
            <person name="Nakashima M."/>
            <person name="Nakama Y."/>
            <person name="Nakamichi Y."/>
            <person name="Nakamura M."/>
            <person name="Meguro A."/>
            <person name="Negishi M."/>
            <person name="Ohta I."/>
            <person name="Ohta T."/>
            <person name="Okamoto M."/>
            <person name="Ono N."/>
            <person name="Saji S."/>
            <person name="Sakaguchi M."/>
            <person name="Sakai K."/>
            <person name="Shibata M."/>
            <person name="Shimokawa T."/>
            <person name="Song J."/>
            <person name="Takazaki Y."/>
            <person name="Terasawa K."/>
            <person name="Tsugane M."/>
            <person name="Tsuji K."/>
            <person name="Ueda S."/>
            <person name="Waki K."/>
            <person name="Yamagata H."/>
            <person name="Yamamoto M."/>
            <person name="Yamamoto S."/>
            <person name="Yamane H."/>
            <person name="Yoshiki S."/>
            <person name="Yoshihara R."/>
            <person name="Yukawa K."/>
            <person name="Zhong H."/>
            <person name="Yano M."/>
            <person name="Yuan Q."/>
            <person name="Ouyang S."/>
            <person name="Liu J."/>
            <person name="Jones K.M."/>
            <person name="Gansberger K."/>
            <person name="Moffat K."/>
            <person name="Hill J."/>
            <person name="Bera J."/>
            <person name="Fadrosh D."/>
            <person name="Jin S."/>
            <person name="Johri S."/>
            <person name="Kim M."/>
            <person name="Overton L."/>
            <person name="Reardon M."/>
            <person name="Tsitrin T."/>
            <person name="Vuong H."/>
            <person name="Weaver B."/>
            <person name="Ciecko A."/>
            <person name="Tallon L."/>
            <person name="Jackson J."/>
            <person name="Pai G."/>
            <person name="Aken S.V."/>
            <person name="Utterback T."/>
            <person name="Reidmuller S."/>
            <person name="Feldblyum T."/>
            <person name="Hsiao J."/>
            <person name="Zismann V."/>
            <person name="Iobst S."/>
            <person name="de Vazeille A.R."/>
            <person name="Buell C.R."/>
            <person name="Ying K."/>
            <person name="Li Y."/>
            <person name="Lu T."/>
            <person name="Huang Y."/>
            <person name="Zhao Q."/>
            <person name="Feng Q."/>
            <person name="Zhang L."/>
            <person name="Zhu J."/>
            <person name="Weng Q."/>
            <person name="Mu J."/>
            <person name="Lu Y."/>
            <person name="Fan D."/>
            <person name="Liu Y."/>
            <person name="Guan J."/>
            <person name="Zhang Y."/>
            <person name="Yu S."/>
            <person name="Liu X."/>
            <person name="Zhang Y."/>
            <person name="Hong G."/>
            <person name="Han B."/>
            <person name="Choisne N."/>
            <person name="Demange N."/>
            <person name="Orjeda G."/>
            <person name="Samain S."/>
            <person name="Cattolico L."/>
            <person name="Pelletier E."/>
            <person name="Couloux A."/>
            <person name="Segurens B."/>
            <person name="Wincker P."/>
            <person name="D'Hont A."/>
            <person name="Scarpelli C."/>
            <person name="Weissenbach J."/>
            <person name="Salanoubat M."/>
            <person name="Quetier F."/>
            <person name="Yu Y."/>
            <person name="Kim H.R."/>
            <person name="Rambo T."/>
            <person name="Currie J."/>
            <person name="Collura K."/>
            <person name="Luo M."/>
            <person name="Yang T."/>
            <person name="Ammiraju J.S.S."/>
            <person name="Engler F."/>
            <person name="Soderlund C."/>
            <person name="Wing R.A."/>
            <person name="Palmer L.E."/>
            <person name="de la Bastide M."/>
            <person name="Spiegel L."/>
            <person name="Nascimento L."/>
            <person name="Zutavern T."/>
            <person name="O'Shaughnessy A."/>
            <person name="Dike S."/>
            <person name="Dedhia N."/>
            <person name="Preston R."/>
            <person name="Balija V."/>
            <person name="McCombie W.R."/>
            <person name="Chow T."/>
            <person name="Chen H."/>
            <person name="Chung M."/>
            <person name="Chen C."/>
            <person name="Shaw J."/>
            <person name="Wu H."/>
            <person name="Hsiao K."/>
            <person name="Chao Y."/>
            <person name="Chu M."/>
            <person name="Cheng C."/>
            <person name="Hour A."/>
            <person name="Lee P."/>
            <person name="Lin S."/>
            <person name="Lin Y."/>
            <person name="Liou J."/>
            <person name="Liu S."/>
            <person name="Hsing Y."/>
            <person name="Raghuvanshi S."/>
            <person name="Mohanty A."/>
            <person name="Bharti A.K."/>
            <person name="Gaur A."/>
            <person name="Gupta V."/>
            <person name="Kumar D."/>
            <person name="Ravi V."/>
            <person name="Vij S."/>
            <person name="Kapur A."/>
            <person name="Khurana P."/>
            <person name="Khurana P."/>
            <person name="Khurana J.P."/>
            <person name="Tyagi A.K."/>
            <person name="Gaikwad K."/>
            <person name="Singh A."/>
            <person name="Dalal V."/>
            <person name="Srivastava S."/>
            <person name="Dixit A."/>
            <person name="Pal A.K."/>
            <person name="Ghazi I.A."/>
            <person name="Yadav M."/>
            <person name="Pandit A."/>
            <person name="Bhargava A."/>
            <person name="Sureshbabu K."/>
            <person name="Batra K."/>
            <person name="Sharma T.R."/>
            <person name="Mohapatra T."/>
            <person name="Singh N.K."/>
            <person name="Messing J."/>
            <person name="Nelson A.B."/>
            <person name="Fuks G."/>
            <person name="Kavchok S."/>
            <person name="Keizer G."/>
            <person name="Linton E."/>
            <person name="Llaca V."/>
            <person name="Song R."/>
            <person name="Tanyolac B."/>
            <person name="Young S."/>
            <person name="Ho-Il K."/>
            <person name="Hahn J.H."/>
            <person name="Sangsakoo G."/>
            <person name="Vanavichit A."/>
            <person name="de Mattos Luiz.A.T."/>
            <person name="Zimmer P.D."/>
            <person name="Malone G."/>
            <person name="Dellagostin O."/>
            <person name="de Oliveira A.C."/>
            <person name="Bevan M."/>
            <person name="Bancroft I."/>
            <person name="Minx P."/>
            <person name="Cordum H."/>
            <person name="Wilson R."/>
            <person name="Cheng Z."/>
            <person name="Jin W."/>
            <person name="Jiang J."/>
            <person name="Leong S.A."/>
            <person name="Iwama H."/>
            <person name="Gojobori T."/>
            <person name="Itoh T."/>
            <person name="Niimura Y."/>
            <person name="Fujii Y."/>
            <person name="Habara T."/>
            <person name="Sakai H."/>
            <person name="Sato Y."/>
            <person name="Wilson G."/>
            <person name="Kumar K."/>
            <person name="McCouch S."/>
            <person name="Juretic N."/>
            <person name="Hoen D."/>
            <person name="Wright S."/>
            <person name="Bruskiewich R."/>
            <person name="Bureau T."/>
            <person name="Miyao A."/>
            <person name="Hirochika H."/>
            <person name="Nishikawa T."/>
            <person name="Kadowaki K."/>
            <person name="Sugiura M."/>
            <person name="Burr B."/>
            <person name="Sasaki T."/>
        </authorList>
    </citation>
    <scope>NUCLEOTIDE SEQUENCE [LARGE SCALE GENOMIC DNA]</scope>
    <source>
        <strain evidence="3">cv. Nipponbare</strain>
    </source>
</reference>
<dbReference type="EMBL" id="AP006449">
    <property type="protein sequence ID" value="BAD29612.1"/>
    <property type="molecule type" value="Genomic_DNA"/>
</dbReference>
<accession>Q6EP08</accession>
<protein>
    <submittedName>
        <fullName evidence="2">Uncharacterized protein</fullName>
    </submittedName>
</protein>
<feature type="region of interest" description="Disordered" evidence="1">
    <location>
        <begin position="131"/>
        <end position="167"/>
    </location>
</feature>
<name>Q6EP08_ORYSJ</name>
<sequence length="167" mass="17950">MEKAVARNTQTWAGKRPRQKAARAKMKIVKERVAKRKERSSEGEMIDEEGAEPSASEGEAGAAPPLRRKKRPTVEGEVTVAGSVVGGGVAEEEVADGRGRGCGGRIRRLVMWCWRRKRLTVGGEAAVAESVRRRPDPVVGGEAAAANGREAGRHQRPALGRGPRPDL</sequence>
<organism evidence="2 3">
    <name type="scientific">Oryza sativa subsp. japonica</name>
    <name type="common">Rice</name>
    <dbReference type="NCBI Taxonomy" id="39947"/>
    <lineage>
        <taxon>Eukaryota</taxon>
        <taxon>Viridiplantae</taxon>
        <taxon>Streptophyta</taxon>
        <taxon>Embryophyta</taxon>
        <taxon>Tracheophyta</taxon>
        <taxon>Spermatophyta</taxon>
        <taxon>Magnoliopsida</taxon>
        <taxon>Liliopsida</taxon>
        <taxon>Poales</taxon>
        <taxon>Poaceae</taxon>
        <taxon>BOP clade</taxon>
        <taxon>Oryzoideae</taxon>
        <taxon>Oryzeae</taxon>
        <taxon>Oryzinae</taxon>
        <taxon>Oryza</taxon>
        <taxon>Oryza sativa</taxon>
    </lineage>
</organism>
<feature type="compositionally biased region" description="Low complexity" evidence="1">
    <location>
        <begin position="140"/>
        <end position="149"/>
    </location>
</feature>
<dbReference type="AlphaFoldDB" id="Q6EP08"/>
<reference evidence="3" key="2">
    <citation type="journal article" date="2008" name="Nucleic Acids Res.">
        <title>The rice annotation project database (RAP-DB): 2008 update.</title>
        <authorList>
            <consortium name="The rice annotation project (RAP)"/>
        </authorList>
    </citation>
    <scope>GENOME REANNOTATION</scope>
    <source>
        <strain evidence="3">cv. Nipponbare</strain>
    </source>
</reference>
<evidence type="ECO:0000313" key="3">
    <source>
        <dbReference type="Proteomes" id="UP000000763"/>
    </source>
</evidence>
<evidence type="ECO:0000313" key="2">
    <source>
        <dbReference type="EMBL" id="BAD29612.1"/>
    </source>
</evidence>
<proteinExistence type="predicted"/>
<feature type="region of interest" description="Disordered" evidence="1">
    <location>
        <begin position="1"/>
        <end position="76"/>
    </location>
</feature>